<comment type="similarity">
    <text evidence="1">Belongs to the FAH family.</text>
</comment>
<evidence type="ECO:0000256" key="2">
    <source>
        <dbReference type="ARBA" id="ARBA00022723"/>
    </source>
</evidence>
<dbReference type="Gene3D" id="3.90.850.10">
    <property type="entry name" value="Fumarylacetoacetase-like, C-terminal domain"/>
    <property type="match status" value="1"/>
</dbReference>
<dbReference type="InterPro" id="IPR011234">
    <property type="entry name" value="Fumarylacetoacetase-like_C"/>
</dbReference>
<dbReference type="InterPro" id="IPR036663">
    <property type="entry name" value="Fumarylacetoacetase_C_sf"/>
</dbReference>
<dbReference type="GO" id="GO:0016853">
    <property type="term" value="F:isomerase activity"/>
    <property type="evidence" value="ECO:0007669"/>
    <property type="project" value="UniProtKB-KW"/>
</dbReference>
<proteinExistence type="inferred from homology"/>
<name>A0A075GAY1_9ARCH</name>
<dbReference type="GO" id="GO:0046872">
    <property type="term" value="F:metal ion binding"/>
    <property type="evidence" value="ECO:0007669"/>
    <property type="project" value="UniProtKB-KW"/>
</dbReference>
<dbReference type="PANTHER" id="PTHR42796">
    <property type="entry name" value="FUMARYLACETOACETATE HYDROLASE DOMAIN-CONTAINING PROTEIN 2A-RELATED"/>
    <property type="match status" value="1"/>
</dbReference>
<reference evidence="4" key="1">
    <citation type="journal article" date="2014" name="Genome Biol. Evol.">
        <title>Pangenome evidence for extensive interdomain horizontal transfer affecting lineage core and shell genes in uncultured planktonic thaumarchaeota and euryarchaeota.</title>
        <authorList>
            <person name="Deschamps P."/>
            <person name="Zivanovic Y."/>
            <person name="Moreira D."/>
            <person name="Rodriguez-Valera F."/>
            <person name="Lopez-Garcia P."/>
        </authorList>
    </citation>
    <scope>NUCLEOTIDE SEQUENCE</scope>
</reference>
<keyword evidence="2" id="KW-0479">Metal-binding</keyword>
<dbReference type="GO" id="GO:0019752">
    <property type="term" value="P:carboxylic acid metabolic process"/>
    <property type="evidence" value="ECO:0007669"/>
    <property type="project" value="UniProtKB-ARBA"/>
</dbReference>
<evidence type="ECO:0000259" key="3">
    <source>
        <dbReference type="Pfam" id="PF01557"/>
    </source>
</evidence>
<dbReference type="Pfam" id="PF01557">
    <property type="entry name" value="FAA_hydrolase"/>
    <property type="match status" value="1"/>
</dbReference>
<dbReference type="SUPFAM" id="SSF56529">
    <property type="entry name" value="FAH"/>
    <property type="match status" value="1"/>
</dbReference>
<evidence type="ECO:0000256" key="1">
    <source>
        <dbReference type="ARBA" id="ARBA00010211"/>
    </source>
</evidence>
<dbReference type="PANTHER" id="PTHR42796:SF4">
    <property type="entry name" value="FUMARYLACETOACETATE HYDROLASE DOMAIN-CONTAINING PROTEIN 2A"/>
    <property type="match status" value="1"/>
</dbReference>
<organism evidence="4">
    <name type="scientific">uncultured marine thaumarchaeote KM3_144_G01</name>
    <dbReference type="NCBI Taxonomy" id="1456010"/>
    <lineage>
        <taxon>Archaea</taxon>
        <taxon>Nitrososphaerota</taxon>
        <taxon>environmental samples</taxon>
    </lineage>
</organism>
<keyword evidence="4" id="KW-0413">Isomerase</keyword>
<dbReference type="EMBL" id="KF900615">
    <property type="protein sequence ID" value="AIF01251.1"/>
    <property type="molecule type" value="Genomic_DNA"/>
</dbReference>
<dbReference type="AlphaFoldDB" id="A0A075GAY1"/>
<dbReference type="FunFam" id="3.90.850.10:FF:000002">
    <property type="entry name" value="2-hydroxyhepta-2,4-diene-1,7-dioate isomerase"/>
    <property type="match status" value="1"/>
</dbReference>
<evidence type="ECO:0000313" key="4">
    <source>
        <dbReference type="EMBL" id="AIF01251.1"/>
    </source>
</evidence>
<protein>
    <submittedName>
        <fullName evidence="4">5-carboxymethyl-2-hydroxymuconate Delta-isomerase</fullName>
    </submittedName>
</protein>
<sequence>MKIARLILDGKETYGIIKDDNVATKENITYETGVPLPPSIKDFLFNGWYNEVKDKISNMSFQDELEKFRLLSPIPNPSKIICLTFNYPNHAKEQNLESPKDPVIFFKPRTSLCGTESEIKCPKFVKELDYEIELAVIIGNTCKNIDESQSKEYTFGYMTFNDVSARDIQMHDKQFTRGKSFDTFAPSGPWITSVDEIADPQDLRLTTKVNGCVRQDSSTKNMFIKIPSIISKLSKIMTLEKGDIIATGTPEGVALNNPDIPFLKDGDEIEMGIEKLGKIKNTVRFTD</sequence>
<feature type="domain" description="Fumarylacetoacetase-like C-terminal" evidence="3">
    <location>
        <begin position="79"/>
        <end position="284"/>
    </location>
</feature>
<dbReference type="InterPro" id="IPR051121">
    <property type="entry name" value="FAH"/>
</dbReference>
<accession>A0A075GAY1</accession>